<evidence type="ECO:0000256" key="1">
    <source>
        <dbReference type="SAM" id="MobiDB-lite"/>
    </source>
</evidence>
<evidence type="ECO:0000313" key="2">
    <source>
        <dbReference type="EMBL" id="GAA3372428.1"/>
    </source>
</evidence>
<name>A0ABP6SAX7_9ACTN</name>
<feature type="compositionally biased region" description="Low complexity" evidence="1">
    <location>
        <begin position="19"/>
        <end position="33"/>
    </location>
</feature>
<proteinExistence type="predicted"/>
<sequence length="93" mass="10447">MGIADKFQDKAEQLGQTKQSRQQPSGRQQQPAGKPQSSGRQQQPAGKPQSSGRQQQPAGKPQPTKGRRPQETNDEMRRAQRESEGKLRQDREI</sequence>
<evidence type="ECO:0000313" key="3">
    <source>
        <dbReference type="Proteomes" id="UP001499990"/>
    </source>
</evidence>
<keyword evidence="3" id="KW-1185">Reference proteome</keyword>
<dbReference type="RefSeq" id="WP_345037084.1">
    <property type="nucleotide sequence ID" value="NZ_BAAAYL010000001.1"/>
</dbReference>
<reference evidence="3" key="1">
    <citation type="journal article" date="2019" name="Int. J. Syst. Evol. Microbiol.">
        <title>The Global Catalogue of Microorganisms (GCM) 10K type strain sequencing project: providing services to taxonomists for standard genome sequencing and annotation.</title>
        <authorList>
            <consortium name="The Broad Institute Genomics Platform"/>
            <consortium name="The Broad Institute Genome Sequencing Center for Infectious Disease"/>
            <person name="Wu L."/>
            <person name="Ma J."/>
        </authorList>
    </citation>
    <scope>NUCLEOTIDE SEQUENCE [LARGE SCALE GENOMIC DNA]</scope>
    <source>
        <strain evidence="3">JCM 9651</strain>
    </source>
</reference>
<accession>A0ABP6SAX7</accession>
<feature type="compositionally biased region" description="Basic and acidic residues" evidence="1">
    <location>
        <begin position="68"/>
        <end position="93"/>
    </location>
</feature>
<protein>
    <submittedName>
        <fullName evidence="2">Uncharacterized protein</fullName>
    </submittedName>
</protein>
<feature type="region of interest" description="Disordered" evidence="1">
    <location>
        <begin position="1"/>
        <end position="93"/>
    </location>
</feature>
<feature type="compositionally biased region" description="Basic and acidic residues" evidence="1">
    <location>
        <begin position="1"/>
        <end position="12"/>
    </location>
</feature>
<comment type="caution">
    <text evidence="2">The sequence shown here is derived from an EMBL/GenBank/DDBJ whole genome shotgun (WGS) entry which is preliminary data.</text>
</comment>
<organism evidence="2 3">
    <name type="scientific">Streptomyces sannanensis</name>
    <dbReference type="NCBI Taxonomy" id="285536"/>
    <lineage>
        <taxon>Bacteria</taxon>
        <taxon>Bacillati</taxon>
        <taxon>Actinomycetota</taxon>
        <taxon>Actinomycetes</taxon>
        <taxon>Kitasatosporales</taxon>
        <taxon>Streptomycetaceae</taxon>
        <taxon>Streptomyces</taxon>
    </lineage>
</organism>
<dbReference type="EMBL" id="BAAAYL010000001">
    <property type="protein sequence ID" value="GAA3372428.1"/>
    <property type="molecule type" value="Genomic_DNA"/>
</dbReference>
<gene>
    <name evidence="2" type="ORF">GCM10020367_27310</name>
</gene>
<feature type="compositionally biased region" description="Polar residues" evidence="1">
    <location>
        <begin position="35"/>
        <end position="57"/>
    </location>
</feature>
<dbReference type="Proteomes" id="UP001499990">
    <property type="component" value="Unassembled WGS sequence"/>
</dbReference>